<dbReference type="OrthoDB" id="9950633at2759"/>
<dbReference type="InterPro" id="IPR026703">
    <property type="entry name" value="ERICH2"/>
</dbReference>
<gene>
    <name evidence="1" type="ORF">X975_21919</name>
</gene>
<protein>
    <submittedName>
        <fullName evidence="1">Uncharacterized protein</fullName>
    </submittedName>
</protein>
<dbReference type="SUPFAM" id="SSF48452">
    <property type="entry name" value="TPR-like"/>
    <property type="match status" value="1"/>
</dbReference>
<reference evidence="1 2" key="1">
    <citation type="submission" date="2013-11" db="EMBL/GenBank/DDBJ databases">
        <title>Genome sequencing of Stegodyphus mimosarum.</title>
        <authorList>
            <person name="Bechsgaard J."/>
        </authorList>
    </citation>
    <scope>NUCLEOTIDE SEQUENCE [LARGE SCALE GENOMIC DNA]</scope>
</reference>
<keyword evidence="2" id="KW-1185">Reference proteome</keyword>
<dbReference type="EMBL" id="KK112542">
    <property type="protein sequence ID" value="KFM57917.1"/>
    <property type="molecule type" value="Genomic_DNA"/>
</dbReference>
<dbReference type="PANTHER" id="PTHR21520">
    <property type="entry name" value="GLUTAMATE-RICH PROTEIN 2"/>
    <property type="match status" value="1"/>
</dbReference>
<accession>A0A087SYH8</accession>
<feature type="non-terminal residue" evidence="1">
    <location>
        <position position="53"/>
    </location>
</feature>
<evidence type="ECO:0000313" key="1">
    <source>
        <dbReference type="EMBL" id="KFM57917.1"/>
    </source>
</evidence>
<evidence type="ECO:0000313" key="2">
    <source>
        <dbReference type="Proteomes" id="UP000054359"/>
    </source>
</evidence>
<proteinExistence type="predicted"/>
<dbReference type="Proteomes" id="UP000054359">
    <property type="component" value="Unassembled WGS sequence"/>
</dbReference>
<name>A0A087SYH8_STEMI</name>
<dbReference type="AlphaFoldDB" id="A0A087SYH8"/>
<dbReference type="PANTHER" id="PTHR21520:SF2">
    <property type="entry name" value="GLUTAMATE-RICH PROTEIN 2"/>
    <property type="match status" value="1"/>
</dbReference>
<sequence>MSRDYKSALYYCKLILQYEPDNKTVQDFYPLILKRINFVDNSESEEGSCYTSK</sequence>
<organism evidence="1 2">
    <name type="scientific">Stegodyphus mimosarum</name>
    <name type="common">African social velvet spider</name>
    <dbReference type="NCBI Taxonomy" id="407821"/>
    <lineage>
        <taxon>Eukaryota</taxon>
        <taxon>Metazoa</taxon>
        <taxon>Ecdysozoa</taxon>
        <taxon>Arthropoda</taxon>
        <taxon>Chelicerata</taxon>
        <taxon>Arachnida</taxon>
        <taxon>Araneae</taxon>
        <taxon>Araneomorphae</taxon>
        <taxon>Entelegynae</taxon>
        <taxon>Eresoidea</taxon>
        <taxon>Eresidae</taxon>
        <taxon>Stegodyphus</taxon>
    </lineage>
</organism>
<dbReference type="InterPro" id="IPR011990">
    <property type="entry name" value="TPR-like_helical_dom_sf"/>
</dbReference>